<protein>
    <submittedName>
        <fullName evidence="3">Alkylated DNA repair protein alkB 8</fullName>
    </submittedName>
</protein>
<organism evidence="3 4">
    <name type="scientific">Clydaea vesicula</name>
    <dbReference type="NCBI Taxonomy" id="447962"/>
    <lineage>
        <taxon>Eukaryota</taxon>
        <taxon>Fungi</taxon>
        <taxon>Fungi incertae sedis</taxon>
        <taxon>Chytridiomycota</taxon>
        <taxon>Chytridiomycota incertae sedis</taxon>
        <taxon>Chytridiomycetes</taxon>
        <taxon>Lobulomycetales</taxon>
        <taxon>Lobulomycetaceae</taxon>
        <taxon>Clydaea</taxon>
    </lineage>
</organism>
<dbReference type="Proteomes" id="UP001211065">
    <property type="component" value="Unassembled WGS sequence"/>
</dbReference>
<evidence type="ECO:0000313" key="4">
    <source>
        <dbReference type="Proteomes" id="UP001211065"/>
    </source>
</evidence>
<dbReference type="InterPro" id="IPR037151">
    <property type="entry name" value="AlkB-like_sf"/>
</dbReference>
<feature type="non-terminal residue" evidence="3">
    <location>
        <position position="1"/>
    </location>
</feature>
<evidence type="ECO:0000313" key="3">
    <source>
        <dbReference type="EMBL" id="KAJ3209160.1"/>
    </source>
</evidence>
<evidence type="ECO:0000256" key="1">
    <source>
        <dbReference type="RuleBase" id="RU003682"/>
    </source>
</evidence>
<proteinExistence type="inferred from homology"/>
<name>A0AAD5TW01_9FUNG</name>
<feature type="domain" description="Fe2OG dioxygenase" evidence="2">
    <location>
        <begin position="1"/>
        <end position="90"/>
    </location>
</feature>
<comment type="similarity">
    <text evidence="1">Belongs to the iron/ascorbate-dependent oxidoreductase family.</text>
</comment>
<dbReference type="GO" id="GO:0032451">
    <property type="term" value="F:demethylase activity"/>
    <property type="evidence" value="ECO:0007669"/>
    <property type="project" value="TreeGrafter"/>
</dbReference>
<dbReference type="Pfam" id="PF13233">
    <property type="entry name" value="Complex1_LYR_2"/>
    <property type="match status" value="1"/>
</dbReference>
<dbReference type="GO" id="GO:0070988">
    <property type="term" value="P:demethylation"/>
    <property type="evidence" value="ECO:0007669"/>
    <property type="project" value="InterPro"/>
</dbReference>
<dbReference type="PANTHER" id="PTHR12463:SF1">
    <property type="entry name" value="2-OXOGLUTARATE AND FE-DEPENDENT OXYGENASE FAMILY PROTEIN"/>
    <property type="match status" value="1"/>
</dbReference>
<keyword evidence="1" id="KW-0479">Metal-binding</keyword>
<dbReference type="SUPFAM" id="SSF51197">
    <property type="entry name" value="Clavaminate synthase-like"/>
    <property type="match status" value="1"/>
</dbReference>
<dbReference type="AlphaFoldDB" id="A0AAD5TW01"/>
<dbReference type="GO" id="GO:0016491">
    <property type="term" value="F:oxidoreductase activity"/>
    <property type="evidence" value="ECO:0007669"/>
    <property type="project" value="UniProtKB-KW"/>
</dbReference>
<dbReference type="GO" id="GO:0046872">
    <property type="term" value="F:metal ion binding"/>
    <property type="evidence" value="ECO:0007669"/>
    <property type="project" value="UniProtKB-KW"/>
</dbReference>
<accession>A0AAD5TW01</accession>
<keyword evidence="1" id="KW-0408">Iron</keyword>
<dbReference type="InterPro" id="IPR005123">
    <property type="entry name" value="Oxoglu/Fe-dep_dioxygenase_dom"/>
</dbReference>
<keyword evidence="4" id="KW-1185">Reference proteome</keyword>
<gene>
    <name evidence="3" type="primary">ALKBH8_2</name>
    <name evidence="3" type="ORF">HK099_008564</name>
</gene>
<sequence>NEYLPGQGIPGHCDTHSVFDDEILLISLVSGIIFEIGAKSVYIPPKSLISMQGFSRYGLEHSIKERKVDVVYNKIVERRRRISLTFRTFLTFVHKKIIKKMDATTQIFRKILKALPKTINPSFKSSLKTQIRNTRLDSINYNKKDLTNLSTFLNSSKKHSELSELYWPSQELTREEKLKRTANKVGFTLDFKKLPHDLTEKELELNASKRLEDELKDKEIISNLKK</sequence>
<keyword evidence="1" id="KW-0560">Oxidoreductase</keyword>
<evidence type="ECO:0000259" key="2">
    <source>
        <dbReference type="PROSITE" id="PS51471"/>
    </source>
</evidence>
<dbReference type="InterPro" id="IPR032857">
    <property type="entry name" value="ALKBH4"/>
</dbReference>
<dbReference type="PANTHER" id="PTHR12463">
    <property type="entry name" value="OXYGENASE-RELATED"/>
    <property type="match status" value="1"/>
</dbReference>
<dbReference type="EMBL" id="JADGJW010000956">
    <property type="protein sequence ID" value="KAJ3209160.1"/>
    <property type="molecule type" value="Genomic_DNA"/>
</dbReference>
<reference evidence="3" key="1">
    <citation type="submission" date="2020-05" db="EMBL/GenBank/DDBJ databases">
        <title>Phylogenomic resolution of chytrid fungi.</title>
        <authorList>
            <person name="Stajich J.E."/>
            <person name="Amses K."/>
            <person name="Simmons R."/>
            <person name="Seto K."/>
            <person name="Myers J."/>
            <person name="Bonds A."/>
            <person name="Quandt C.A."/>
            <person name="Barry K."/>
            <person name="Liu P."/>
            <person name="Grigoriev I."/>
            <person name="Longcore J.E."/>
            <person name="James T.Y."/>
        </authorList>
    </citation>
    <scope>NUCLEOTIDE SEQUENCE</scope>
    <source>
        <strain evidence="3">JEL0476</strain>
    </source>
</reference>
<dbReference type="PROSITE" id="PS51471">
    <property type="entry name" value="FE2OG_OXY"/>
    <property type="match status" value="1"/>
</dbReference>
<dbReference type="Gene3D" id="2.60.120.590">
    <property type="entry name" value="Alpha-ketoglutarate-dependent dioxygenase AlkB-like"/>
    <property type="match status" value="1"/>
</dbReference>
<comment type="caution">
    <text evidence="3">The sequence shown here is derived from an EMBL/GenBank/DDBJ whole genome shotgun (WGS) entry which is preliminary data.</text>
</comment>